<dbReference type="GO" id="GO:0003735">
    <property type="term" value="F:structural constituent of ribosome"/>
    <property type="evidence" value="ECO:0007669"/>
    <property type="project" value="InterPro"/>
</dbReference>
<sequence>MKIKTGDNVKIIAGKDKSKTGKVLQVFPDLNKVVVEGVNKSFKHLKKRGSQPGQRVEFTAPIDSSNVKVIGKTGEGRVGYKYIDKDGKKLKVRVLKTKSGSEDLE</sequence>
<dbReference type="Gene3D" id="2.30.30.30">
    <property type="match status" value="1"/>
</dbReference>
<comment type="function">
    <text evidence="5">One of the proteins that surrounds the polypeptide exit tunnel on the outside of the subunit.</text>
</comment>
<dbReference type="SUPFAM" id="SSF50104">
    <property type="entry name" value="Translation proteins SH3-like domain"/>
    <property type="match status" value="1"/>
</dbReference>
<gene>
    <name evidence="5 7" type="primary">rplX</name>
    <name evidence="7" type="ORF">CO057_00375</name>
</gene>
<dbReference type="NCBIfam" id="TIGR01079">
    <property type="entry name" value="rplX_bact"/>
    <property type="match status" value="1"/>
</dbReference>
<reference evidence="8" key="1">
    <citation type="submission" date="2017-09" db="EMBL/GenBank/DDBJ databases">
        <title>Depth-based differentiation of microbial function through sediment-hosted aquifers and enrichment of novel symbionts in the deep terrestrial subsurface.</title>
        <authorList>
            <person name="Probst A.J."/>
            <person name="Ladd B."/>
            <person name="Jarett J.K."/>
            <person name="Geller-Mcgrath D.E."/>
            <person name="Sieber C.M.K."/>
            <person name="Emerson J.B."/>
            <person name="Anantharaman K."/>
            <person name="Thomas B.C."/>
            <person name="Malmstrom R."/>
            <person name="Stieglmeier M."/>
            <person name="Klingl A."/>
            <person name="Woyke T."/>
            <person name="Ryan C.M."/>
            <person name="Banfield J.F."/>
        </authorList>
    </citation>
    <scope>NUCLEOTIDE SEQUENCE [LARGE SCALE GENOMIC DNA]</scope>
</reference>
<dbReference type="InterPro" id="IPR014722">
    <property type="entry name" value="Rib_uL2_dom2"/>
</dbReference>
<dbReference type="AlphaFoldDB" id="A0A2M8EQA3"/>
<dbReference type="InterPro" id="IPR005824">
    <property type="entry name" value="KOW"/>
</dbReference>
<dbReference type="InterPro" id="IPR003256">
    <property type="entry name" value="Ribosomal_uL24"/>
</dbReference>
<dbReference type="Proteomes" id="UP000230251">
    <property type="component" value="Unassembled WGS sequence"/>
</dbReference>
<evidence type="ECO:0000256" key="1">
    <source>
        <dbReference type="ARBA" id="ARBA00010618"/>
    </source>
</evidence>
<evidence type="ECO:0000313" key="8">
    <source>
        <dbReference type="Proteomes" id="UP000230251"/>
    </source>
</evidence>
<comment type="similarity">
    <text evidence="1 5">Belongs to the universal ribosomal protein uL24 family.</text>
</comment>
<keyword evidence="5" id="KW-0699">rRNA-binding</keyword>
<dbReference type="Pfam" id="PF17136">
    <property type="entry name" value="ribosomal_L24"/>
    <property type="match status" value="1"/>
</dbReference>
<dbReference type="Pfam" id="PF00467">
    <property type="entry name" value="KOW"/>
    <property type="match status" value="1"/>
</dbReference>
<evidence type="ECO:0000256" key="4">
    <source>
        <dbReference type="ARBA" id="ARBA00035206"/>
    </source>
</evidence>
<keyword evidence="3 5" id="KW-0687">Ribonucleoprotein</keyword>
<accession>A0A2M8EQA3</accession>
<dbReference type="CDD" id="cd06089">
    <property type="entry name" value="KOW_RPL26"/>
    <property type="match status" value="1"/>
</dbReference>
<evidence type="ECO:0000259" key="6">
    <source>
        <dbReference type="SMART" id="SM00739"/>
    </source>
</evidence>
<dbReference type="GO" id="GO:0006412">
    <property type="term" value="P:translation"/>
    <property type="evidence" value="ECO:0007669"/>
    <property type="project" value="UniProtKB-UniRule"/>
</dbReference>
<dbReference type="GO" id="GO:0005840">
    <property type="term" value="C:ribosome"/>
    <property type="evidence" value="ECO:0007669"/>
    <property type="project" value="UniProtKB-KW"/>
</dbReference>
<comment type="subunit">
    <text evidence="5">Part of the 50S ribosomal subunit.</text>
</comment>
<dbReference type="PANTHER" id="PTHR12903">
    <property type="entry name" value="MITOCHONDRIAL RIBOSOMAL PROTEIN L24"/>
    <property type="match status" value="1"/>
</dbReference>
<dbReference type="SMART" id="SM00739">
    <property type="entry name" value="KOW"/>
    <property type="match status" value="1"/>
</dbReference>
<evidence type="ECO:0000256" key="3">
    <source>
        <dbReference type="ARBA" id="ARBA00023274"/>
    </source>
</evidence>
<protein>
    <recommendedName>
        <fullName evidence="4 5">Large ribosomal subunit protein uL24</fullName>
    </recommendedName>
</protein>
<dbReference type="InterPro" id="IPR041988">
    <property type="entry name" value="Ribosomal_uL24_KOW"/>
</dbReference>
<evidence type="ECO:0000256" key="5">
    <source>
        <dbReference type="HAMAP-Rule" id="MF_01326"/>
    </source>
</evidence>
<dbReference type="EMBL" id="PFSI01000009">
    <property type="protein sequence ID" value="PJC24918.1"/>
    <property type="molecule type" value="Genomic_DNA"/>
</dbReference>
<dbReference type="InterPro" id="IPR008991">
    <property type="entry name" value="Translation_prot_SH3-like_sf"/>
</dbReference>
<evidence type="ECO:0000313" key="7">
    <source>
        <dbReference type="EMBL" id="PJC24918.1"/>
    </source>
</evidence>
<feature type="domain" description="KOW" evidence="6">
    <location>
        <begin position="2"/>
        <end position="29"/>
    </location>
</feature>
<comment type="caution">
    <text evidence="7">The sequence shown here is derived from an EMBL/GenBank/DDBJ whole genome shotgun (WGS) entry which is preliminary data.</text>
</comment>
<name>A0A2M8EQA3_9BACT</name>
<dbReference type="GO" id="GO:0019843">
    <property type="term" value="F:rRNA binding"/>
    <property type="evidence" value="ECO:0007669"/>
    <property type="project" value="UniProtKB-UniRule"/>
</dbReference>
<keyword evidence="5" id="KW-0694">RNA-binding</keyword>
<organism evidence="7 8">
    <name type="scientific">Candidatus Uhrbacteria bacterium CG_4_9_14_0_2_um_filter_41_50</name>
    <dbReference type="NCBI Taxonomy" id="1975031"/>
    <lineage>
        <taxon>Bacteria</taxon>
        <taxon>Candidatus Uhriibacteriota</taxon>
    </lineage>
</organism>
<dbReference type="InterPro" id="IPR057264">
    <property type="entry name" value="Ribosomal_uL24_C"/>
</dbReference>
<keyword evidence="2 5" id="KW-0689">Ribosomal protein</keyword>
<dbReference type="HAMAP" id="MF_01326_B">
    <property type="entry name" value="Ribosomal_uL24_B"/>
    <property type="match status" value="1"/>
</dbReference>
<evidence type="ECO:0000256" key="2">
    <source>
        <dbReference type="ARBA" id="ARBA00022980"/>
    </source>
</evidence>
<comment type="function">
    <text evidence="5">One of two assembly initiator proteins, it binds directly to the 5'-end of the 23S rRNA, where it nucleates assembly of the 50S subunit.</text>
</comment>
<proteinExistence type="inferred from homology"/>
<dbReference type="GO" id="GO:1990904">
    <property type="term" value="C:ribonucleoprotein complex"/>
    <property type="evidence" value="ECO:0007669"/>
    <property type="project" value="UniProtKB-KW"/>
</dbReference>